<keyword evidence="6 9" id="KW-0326">Glycosidase</keyword>
<dbReference type="GO" id="GO:0005975">
    <property type="term" value="P:carbohydrate metabolic process"/>
    <property type="evidence" value="ECO:0007669"/>
    <property type="project" value="InterPro"/>
</dbReference>
<dbReference type="PROSITE" id="PS00502">
    <property type="entry name" value="POLYGALACTURONASE"/>
    <property type="match status" value="1"/>
</dbReference>
<protein>
    <recommendedName>
        <fullName evidence="13">Polygalacturonase</fullName>
    </recommendedName>
</protein>
<dbReference type="OrthoDB" id="187139at2759"/>
<comment type="similarity">
    <text evidence="2 9">Belongs to the glycosyl hydrolase 28 family.</text>
</comment>
<dbReference type="PANTHER" id="PTHR31375">
    <property type="match status" value="1"/>
</dbReference>
<dbReference type="InterPro" id="IPR000743">
    <property type="entry name" value="Glyco_hydro_28"/>
</dbReference>
<dbReference type="FunFam" id="2.160.20.10:FF:000004">
    <property type="entry name" value="Pectin lyase-like superfamily protein"/>
    <property type="match status" value="1"/>
</dbReference>
<reference evidence="11" key="1">
    <citation type="submission" date="2020-05" db="EMBL/GenBank/DDBJ databases">
        <title>WGS assembly of Corymbia citriodora subspecies variegata.</title>
        <authorList>
            <person name="Barry K."/>
            <person name="Hundley H."/>
            <person name="Shu S."/>
            <person name="Jenkins J."/>
            <person name="Grimwood J."/>
            <person name="Baten A."/>
        </authorList>
    </citation>
    <scope>NUCLEOTIDE SEQUENCE</scope>
    <source>
        <strain evidence="11">CV2-018</strain>
    </source>
</reference>
<name>A0A8T0CNG9_CORYI</name>
<organism evidence="11 12">
    <name type="scientific">Corymbia citriodora subsp. variegata</name>
    <dbReference type="NCBI Taxonomy" id="360336"/>
    <lineage>
        <taxon>Eukaryota</taxon>
        <taxon>Viridiplantae</taxon>
        <taxon>Streptophyta</taxon>
        <taxon>Embryophyta</taxon>
        <taxon>Tracheophyta</taxon>
        <taxon>Spermatophyta</taxon>
        <taxon>Magnoliopsida</taxon>
        <taxon>eudicotyledons</taxon>
        <taxon>Gunneridae</taxon>
        <taxon>Pentapetalae</taxon>
        <taxon>rosids</taxon>
        <taxon>malvids</taxon>
        <taxon>Myrtales</taxon>
        <taxon>Myrtaceae</taxon>
        <taxon>Myrtoideae</taxon>
        <taxon>Eucalypteae</taxon>
        <taxon>Corymbia</taxon>
    </lineage>
</organism>
<sequence>MNSRSPLGVASLLFMVLPIAIISSQAAIAATVVEHNVVSLGANPDGVTGSTQAFMGAWLAACRSKRPAMIIVPPGRFLVGGATFNGPCKNNAIHWRIQGVITAPADYNVLGNVGTWLLFQNVDGMSISGGILDGRGAALWACKASGKNCPSGATTIFFSSSRNIVVSKLMSLHSQLFHIVIYGCQNVRLQGVKVFASGDSQNTDGVHVQLSSRVTIMNSKIRTGDDCISIGAGTTNLWIENVACGPGHGISIGSLGKDAVEPGVENVTVKNVVFGGTQNGLRIKSWGRPSTGFAKNILFQHAIMYNVNNPIVIDQNYCPSNINCPGQYSGVKISDVTYKDIHGTSATEVAVKFDCSLKNPCTGIRLDNVKLTYKNDQQPARASCVNAGGLAFGLVQPSSCF</sequence>
<evidence type="ECO:0000313" key="11">
    <source>
        <dbReference type="EMBL" id="KAF7848332.1"/>
    </source>
</evidence>
<keyword evidence="7" id="KW-0961">Cell wall biogenesis/degradation</keyword>
<dbReference type="EMBL" id="MU090177">
    <property type="protein sequence ID" value="KAF7848332.1"/>
    <property type="molecule type" value="Genomic_DNA"/>
</dbReference>
<comment type="subcellular location">
    <subcellularLocation>
        <location evidence="1">Secreted</location>
        <location evidence="1">Cell wall</location>
    </subcellularLocation>
</comment>
<dbReference type="AlphaFoldDB" id="A0A8T0CNG9"/>
<dbReference type="Gramene" id="rna-gnl|WGS:JABURB|Cocit.L2090.1">
    <property type="protein sequence ID" value="cds-KAF7848332.1"/>
    <property type="gene ID" value="gene-BT93_L2090"/>
</dbReference>
<feature type="chain" id="PRO_5035922565" description="Polygalacturonase" evidence="10">
    <location>
        <begin position="30"/>
        <end position="401"/>
    </location>
</feature>
<proteinExistence type="inferred from homology"/>
<keyword evidence="10" id="KW-0732">Signal</keyword>
<evidence type="ECO:0000256" key="5">
    <source>
        <dbReference type="ARBA" id="ARBA00022801"/>
    </source>
</evidence>
<evidence type="ECO:0000313" key="12">
    <source>
        <dbReference type="Proteomes" id="UP000806378"/>
    </source>
</evidence>
<evidence type="ECO:0000256" key="10">
    <source>
        <dbReference type="SAM" id="SignalP"/>
    </source>
</evidence>
<feature type="active site" evidence="8">
    <location>
        <position position="248"/>
    </location>
</feature>
<evidence type="ECO:0008006" key="13">
    <source>
        <dbReference type="Google" id="ProtNLM"/>
    </source>
</evidence>
<evidence type="ECO:0000256" key="2">
    <source>
        <dbReference type="ARBA" id="ARBA00008834"/>
    </source>
</evidence>
<keyword evidence="5 9" id="KW-0378">Hydrolase</keyword>
<dbReference type="Gene3D" id="2.160.20.10">
    <property type="entry name" value="Single-stranded right-handed beta-helix, Pectin lyase-like"/>
    <property type="match status" value="1"/>
</dbReference>
<evidence type="ECO:0000256" key="4">
    <source>
        <dbReference type="ARBA" id="ARBA00022525"/>
    </source>
</evidence>
<keyword evidence="4" id="KW-0964">Secreted</keyword>
<evidence type="ECO:0000256" key="9">
    <source>
        <dbReference type="RuleBase" id="RU361169"/>
    </source>
</evidence>
<evidence type="ECO:0000256" key="8">
    <source>
        <dbReference type="PROSITE-ProRule" id="PRU10052"/>
    </source>
</evidence>
<dbReference type="InterPro" id="IPR011050">
    <property type="entry name" value="Pectin_lyase_fold/virulence"/>
</dbReference>
<dbReference type="Proteomes" id="UP000806378">
    <property type="component" value="Unassembled WGS sequence"/>
</dbReference>
<evidence type="ECO:0000256" key="3">
    <source>
        <dbReference type="ARBA" id="ARBA00022512"/>
    </source>
</evidence>
<evidence type="ECO:0000256" key="7">
    <source>
        <dbReference type="ARBA" id="ARBA00023316"/>
    </source>
</evidence>
<accession>A0A8T0CNG9</accession>
<feature type="signal peptide" evidence="10">
    <location>
        <begin position="1"/>
        <end position="29"/>
    </location>
</feature>
<keyword evidence="3" id="KW-0134">Cell wall</keyword>
<evidence type="ECO:0000256" key="1">
    <source>
        <dbReference type="ARBA" id="ARBA00004191"/>
    </source>
</evidence>
<gene>
    <name evidence="11" type="ORF">BT93_L2090</name>
</gene>
<evidence type="ECO:0000256" key="6">
    <source>
        <dbReference type="ARBA" id="ARBA00023295"/>
    </source>
</evidence>
<dbReference type="InterPro" id="IPR006626">
    <property type="entry name" value="PbH1"/>
</dbReference>
<dbReference type="SMART" id="SM00710">
    <property type="entry name" value="PbH1"/>
    <property type="match status" value="5"/>
</dbReference>
<dbReference type="GO" id="GO:0071555">
    <property type="term" value="P:cell wall organization"/>
    <property type="evidence" value="ECO:0007669"/>
    <property type="project" value="UniProtKB-KW"/>
</dbReference>
<dbReference type="Pfam" id="PF00295">
    <property type="entry name" value="Glyco_hydro_28"/>
    <property type="match status" value="1"/>
</dbReference>
<keyword evidence="12" id="KW-1185">Reference proteome</keyword>
<dbReference type="SUPFAM" id="SSF51126">
    <property type="entry name" value="Pectin lyase-like"/>
    <property type="match status" value="1"/>
</dbReference>
<dbReference type="InterPro" id="IPR012334">
    <property type="entry name" value="Pectin_lyas_fold"/>
</dbReference>
<dbReference type="GO" id="GO:0004650">
    <property type="term" value="F:polygalacturonase activity"/>
    <property type="evidence" value="ECO:0007669"/>
    <property type="project" value="InterPro"/>
</dbReference>
<comment type="caution">
    <text evidence="11">The sequence shown here is derived from an EMBL/GenBank/DDBJ whole genome shotgun (WGS) entry which is preliminary data.</text>
</comment>